<proteinExistence type="predicted"/>
<dbReference type="Proteomes" id="UP001163324">
    <property type="component" value="Chromosome 9"/>
</dbReference>
<keyword evidence="2" id="KW-1185">Reference proteome</keyword>
<evidence type="ECO:0000313" key="1">
    <source>
        <dbReference type="EMBL" id="KAI9896547.1"/>
    </source>
</evidence>
<comment type="caution">
    <text evidence="1">The sequence shown here is derived from an EMBL/GenBank/DDBJ whole genome shotgun (WGS) entry which is preliminary data.</text>
</comment>
<accession>A0ACC0USQ3</accession>
<reference evidence="1" key="1">
    <citation type="submission" date="2022-10" db="EMBL/GenBank/DDBJ databases">
        <title>Complete Genome of Trichothecium roseum strain YXFP-22015, a Plant Pathogen Isolated from Citrus.</title>
        <authorList>
            <person name="Wang Y."/>
            <person name="Zhu L."/>
        </authorList>
    </citation>
    <scope>NUCLEOTIDE SEQUENCE</scope>
    <source>
        <strain evidence="1">YXFP-22015</strain>
    </source>
</reference>
<protein>
    <submittedName>
        <fullName evidence="1">Uncharacterized protein</fullName>
    </submittedName>
</protein>
<gene>
    <name evidence="1" type="ORF">N3K66_008719</name>
</gene>
<name>A0ACC0USQ3_9HYPO</name>
<organism evidence="1 2">
    <name type="scientific">Trichothecium roseum</name>
    <dbReference type="NCBI Taxonomy" id="47278"/>
    <lineage>
        <taxon>Eukaryota</taxon>
        <taxon>Fungi</taxon>
        <taxon>Dikarya</taxon>
        <taxon>Ascomycota</taxon>
        <taxon>Pezizomycotina</taxon>
        <taxon>Sordariomycetes</taxon>
        <taxon>Hypocreomycetidae</taxon>
        <taxon>Hypocreales</taxon>
        <taxon>Hypocreales incertae sedis</taxon>
        <taxon>Trichothecium</taxon>
    </lineage>
</organism>
<dbReference type="EMBL" id="CM047948">
    <property type="protein sequence ID" value="KAI9896547.1"/>
    <property type="molecule type" value="Genomic_DNA"/>
</dbReference>
<sequence length="279" mass="30768">MSVKFEETVTKTTQNVGEQAVEKALEKAENIPGTSGKHPIAAAVGTVLTGGVEMAGTKGYLAAYIKQIETNPLRTKMLTAGTLAGAQELIASFLAKDRNKHGNYFTSRVPKMAAYGAIVSAPLGHFLIWLLQLVFRGRTSLKAKVMQIIVSNLVIAPIQNSVYLVAMALIAGARTYHQVRATVKVGFWKVMRVSWVTSPVCLAFAQKFLPDQLWVPFFNVVSFIIGTYINTITKKKRLAALRKKHFGDNRGGIDHHRDPRDPRDPRNDYNSTMGPNPPY</sequence>
<evidence type="ECO:0000313" key="2">
    <source>
        <dbReference type="Proteomes" id="UP001163324"/>
    </source>
</evidence>